<keyword evidence="9" id="KW-1185">Reference proteome</keyword>
<comment type="similarity">
    <text evidence="2">Belongs to the cytochrome ubiquinol oxidase subunit 2 family.</text>
</comment>
<gene>
    <name evidence="8" type="ORF">IDM40_25735</name>
</gene>
<dbReference type="Proteomes" id="UP000806528">
    <property type="component" value="Unassembled WGS sequence"/>
</dbReference>
<feature type="transmembrane region" description="Helical" evidence="7">
    <location>
        <begin position="6"/>
        <end position="30"/>
    </location>
</feature>
<evidence type="ECO:0000256" key="3">
    <source>
        <dbReference type="ARBA" id="ARBA00022475"/>
    </source>
</evidence>
<evidence type="ECO:0000256" key="5">
    <source>
        <dbReference type="ARBA" id="ARBA00022989"/>
    </source>
</evidence>
<evidence type="ECO:0000256" key="6">
    <source>
        <dbReference type="ARBA" id="ARBA00023136"/>
    </source>
</evidence>
<name>A0ABR9PE25_9ACTN</name>
<sequence length="307" mass="31574">MDTVSVLLLAAFVIGYLVLAGADVGLGLLMPRVARTPDQRRGALAAIAPYFLASEVWLVAALGVLAGLFPSLEHHVVAHLWPALAALALALLVRDAGLWMWRRVPSARWRALWEGAVIAGSWGSAVCWGLVVAGLLTGSLWSGVFTPLCAAAVVVLFALRGASFGADRLVAEDGGRAADACGELTRTLSRWALAAVGLAAVAALLPGGPRTEGSVAAGAALLLLLGSLAVTAGVHGPMLSRVTSALAIAVPGVLVALVADLPVAPVPATTGILVWANLAPFVPVMFLGQVWLYRMTRRSAGAETFFA</sequence>
<evidence type="ECO:0000256" key="2">
    <source>
        <dbReference type="ARBA" id="ARBA00007543"/>
    </source>
</evidence>
<dbReference type="RefSeq" id="WP_193124664.1">
    <property type="nucleotide sequence ID" value="NZ_JADBGI010000033.1"/>
</dbReference>
<reference evidence="8 9" key="1">
    <citation type="submission" date="2020-09" db="EMBL/GenBank/DDBJ databases">
        <title>Diversity and distribution of actinomycetes associated with coral in the coast of Hainan.</title>
        <authorList>
            <person name="Li F."/>
        </authorList>
    </citation>
    <scope>NUCLEOTIDE SEQUENCE [LARGE SCALE GENOMIC DNA]</scope>
    <source>
        <strain evidence="8 9">HNM0947</strain>
    </source>
</reference>
<feature type="transmembrane region" description="Helical" evidence="7">
    <location>
        <begin position="246"/>
        <end position="266"/>
    </location>
</feature>
<evidence type="ECO:0000313" key="9">
    <source>
        <dbReference type="Proteomes" id="UP000806528"/>
    </source>
</evidence>
<evidence type="ECO:0000313" key="8">
    <source>
        <dbReference type="EMBL" id="MBE3002074.1"/>
    </source>
</evidence>
<comment type="caution">
    <text evidence="8">The sequence shown here is derived from an EMBL/GenBank/DDBJ whole genome shotgun (WGS) entry which is preliminary data.</text>
</comment>
<keyword evidence="4 7" id="KW-0812">Transmembrane</keyword>
<proteinExistence type="inferred from homology"/>
<accession>A0ABR9PE25</accession>
<comment type="subcellular location">
    <subcellularLocation>
        <location evidence="1">Cell membrane</location>
        <topology evidence="1">Multi-pass membrane protein</topology>
    </subcellularLocation>
</comment>
<organism evidence="8 9">
    <name type="scientific">Nocardiopsis coralli</name>
    <dbReference type="NCBI Taxonomy" id="2772213"/>
    <lineage>
        <taxon>Bacteria</taxon>
        <taxon>Bacillati</taxon>
        <taxon>Actinomycetota</taxon>
        <taxon>Actinomycetes</taxon>
        <taxon>Streptosporangiales</taxon>
        <taxon>Nocardiopsidaceae</taxon>
        <taxon>Nocardiopsis</taxon>
    </lineage>
</organism>
<keyword evidence="3" id="KW-1003">Cell membrane</keyword>
<evidence type="ECO:0000256" key="7">
    <source>
        <dbReference type="SAM" id="Phobius"/>
    </source>
</evidence>
<feature type="transmembrane region" description="Helical" evidence="7">
    <location>
        <begin position="272"/>
        <end position="293"/>
    </location>
</feature>
<evidence type="ECO:0000256" key="4">
    <source>
        <dbReference type="ARBA" id="ARBA00022692"/>
    </source>
</evidence>
<feature type="transmembrane region" description="Helical" evidence="7">
    <location>
        <begin position="191"/>
        <end position="209"/>
    </location>
</feature>
<dbReference type="EMBL" id="JADBGI010000033">
    <property type="protein sequence ID" value="MBE3002074.1"/>
    <property type="molecule type" value="Genomic_DNA"/>
</dbReference>
<feature type="transmembrane region" description="Helical" evidence="7">
    <location>
        <begin position="215"/>
        <end position="234"/>
    </location>
</feature>
<dbReference type="InterPro" id="IPR003317">
    <property type="entry name" value="Cyt-d_oxidase_su2"/>
</dbReference>
<keyword evidence="5 7" id="KW-1133">Transmembrane helix</keyword>
<evidence type="ECO:0000256" key="1">
    <source>
        <dbReference type="ARBA" id="ARBA00004651"/>
    </source>
</evidence>
<feature type="transmembrane region" description="Helical" evidence="7">
    <location>
        <begin position="139"/>
        <end position="159"/>
    </location>
</feature>
<dbReference type="PANTHER" id="PTHR43141">
    <property type="entry name" value="CYTOCHROME BD2 SUBUNIT II"/>
    <property type="match status" value="1"/>
</dbReference>
<keyword evidence="6 7" id="KW-0472">Membrane</keyword>
<dbReference type="Pfam" id="PF02322">
    <property type="entry name" value="Cyt_bd_oxida_II"/>
    <property type="match status" value="1"/>
</dbReference>
<feature type="transmembrane region" description="Helical" evidence="7">
    <location>
        <begin position="80"/>
        <end position="99"/>
    </location>
</feature>
<dbReference type="PANTHER" id="PTHR43141:SF4">
    <property type="entry name" value="CYTOCHROME BD2 SUBUNIT II"/>
    <property type="match status" value="1"/>
</dbReference>
<feature type="transmembrane region" description="Helical" evidence="7">
    <location>
        <begin position="42"/>
        <end position="68"/>
    </location>
</feature>
<feature type="transmembrane region" description="Helical" evidence="7">
    <location>
        <begin position="111"/>
        <end position="133"/>
    </location>
</feature>
<protein>
    <submittedName>
        <fullName evidence="8">Cytochrome d ubiquinol oxidase subunit II</fullName>
    </submittedName>
</protein>